<keyword evidence="2" id="KW-1133">Transmembrane helix</keyword>
<accession>A0A1J5NYP9</accession>
<name>A0A1J5NYP9_9ZZZZ</name>
<keyword evidence="2" id="KW-0472">Membrane</keyword>
<feature type="transmembrane region" description="Helical" evidence="2">
    <location>
        <begin position="44"/>
        <end position="68"/>
    </location>
</feature>
<organism evidence="3">
    <name type="scientific">mine drainage metagenome</name>
    <dbReference type="NCBI Taxonomy" id="410659"/>
    <lineage>
        <taxon>unclassified sequences</taxon>
        <taxon>metagenomes</taxon>
        <taxon>ecological metagenomes</taxon>
    </lineage>
</organism>
<dbReference type="AlphaFoldDB" id="A0A1J5NYP9"/>
<evidence type="ECO:0000256" key="1">
    <source>
        <dbReference type="SAM" id="MobiDB-lite"/>
    </source>
</evidence>
<feature type="region of interest" description="Disordered" evidence="1">
    <location>
        <begin position="1"/>
        <end position="20"/>
    </location>
</feature>
<proteinExistence type="predicted"/>
<comment type="caution">
    <text evidence="3">The sequence shown here is derived from an EMBL/GenBank/DDBJ whole genome shotgun (WGS) entry which is preliminary data.</text>
</comment>
<reference evidence="3" key="1">
    <citation type="submission" date="2016-10" db="EMBL/GenBank/DDBJ databases">
        <title>Sequence of Gallionella enrichment culture.</title>
        <authorList>
            <person name="Poehlein A."/>
            <person name="Muehling M."/>
            <person name="Daniel R."/>
        </authorList>
    </citation>
    <scope>NUCLEOTIDE SEQUENCE</scope>
</reference>
<sequence length="71" mass="7604">MTMLMHTCDPCEQNPSSLERRGTIGEGAAEASLAMVKRLCVSGLTVLATGCAIAAIVALKAAIFLWVFHYY</sequence>
<evidence type="ECO:0000256" key="2">
    <source>
        <dbReference type="SAM" id="Phobius"/>
    </source>
</evidence>
<dbReference type="EMBL" id="MLJW01008155">
    <property type="protein sequence ID" value="OIQ64393.1"/>
    <property type="molecule type" value="Genomic_DNA"/>
</dbReference>
<keyword evidence="2" id="KW-0812">Transmembrane</keyword>
<gene>
    <name evidence="3" type="ORF">GALL_540560</name>
</gene>
<evidence type="ECO:0000313" key="3">
    <source>
        <dbReference type="EMBL" id="OIQ64393.1"/>
    </source>
</evidence>
<protein>
    <submittedName>
        <fullName evidence="3">Uncharacterized protein</fullName>
    </submittedName>
</protein>